<gene>
    <name evidence="2" type="ORF">DSTB1V02_LOCUS6106</name>
</gene>
<dbReference type="OrthoDB" id="6288734at2759"/>
<keyword evidence="3" id="KW-1185">Reference proteome</keyword>
<protein>
    <submittedName>
        <fullName evidence="2">Uncharacterized protein</fullName>
    </submittedName>
</protein>
<dbReference type="EMBL" id="CAJPEV010001080">
    <property type="protein sequence ID" value="CAG0890589.1"/>
    <property type="molecule type" value="Genomic_DNA"/>
</dbReference>
<name>A0A7R8XFD6_9CRUS</name>
<accession>A0A7R8XFD6</accession>
<feature type="region of interest" description="Disordered" evidence="1">
    <location>
        <begin position="1"/>
        <end position="26"/>
    </location>
</feature>
<feature type="compositionally biased region" description="Acidic residues" evidence="1">
    <location>
        <begin position="17"/>
        <end position="26"/>
    </location>
</feature>
<dbReference type="Proteomes" id="UP000677054">
    <property type="component" value="Unassembled WGS sequence"/>
</dbReference>
<evidence type="ECO:0000313" key="3">
    <source>
        <dbReference type="Proteomes" id="UP000677054"/>
    </source>
</evidence>
<organism evidence="2">
    <name type="scientific">Darwinula stevensoni</name>
    <dbReference type="NCBI Taxonomy" id="69355"/>
    <lineage>
        <taxon>Eukaryota</taxon>
        <taxon>Metazoa</taxon>
        <taxon>Ecdysozoa</taxon>
        <taxon>Arthropoda</taxon>
        <taxon>Crustacea</taxon>
        <taxon>Oligostraca</taxon>
        <taxon>Ostracoda</taxon>
        <taxon>Podocopa</taxon>
        <taxon>Podocopida</taxon>
        <taxon>Darwinulocopina</taxon>
        <taxon>Darwinuloidea</taxon>
        <taxon>Darwinulidae</taxon>
        <taxon>Darwinula</taxon>
    </lineage>
</organism>
<proteinExistence type="predicted"/>
<evidence type="ECO:0000256" key="1">
    <source>
        <dbReference type="SAM" id="MobiDB-lite"/>
    </source>
</evidence>
<dbReference type="EMBL" id="LR900597">
    <property type="protein sequence ID" value="CAD7246252.1"/>
    <property type="molecule type" value="Genomic_DNA"/>
</dbReference>
<feature type="region of interest" description="Disordered" evidence="1">
    <location>
        <begin position="38"/>
        <end position="63"/>
    </location>
</feature>
<dbReference type="AlphaFoldDB" id="A0A7R8XFD6"/>
<sequence>MTMAPADTCHPTIGEPGGEEDVEDDDLIDMDTYMKKLGLANAPEEADKEPRPTRKNPGTPTDCQAPRYVHVYCFTREQAKERRRTIETGLDEGSRKLVRGMKPCRVRLHRLVPSVVPYLKFLFEPPGVSFAVGNCLREEKATIFHLMNGERVHPGSEHLCFPPAPGSPRKEQVCLTPNPYDALAGRVPSRAPGDKPMPACQKVKRVNLLVPAGARRRKLLNMGITEKSPYFAFQQPQRPDCP</sequence>
<reference evidence="2" key="1">
    <citation type="submission" date="2020-11" db="EMBL/GenBank/DDBJ databases">
        <authorList>
            <person name="Tran Van P."/>
        </authorList>
    </citation>
    <scope>NUCLEOTIDE SEQUENCE</scope>
</reference>
<evidence type="ECO:0000313" key="2">
    <source>
        <dbReference type="EMBL" id="CAD7246252.1"/>
    </source>
</evidence>